<dbReference type="EMBL" id="RDQH01000329">
    <property type="protein sequence ID" value="RXI03070.1"/>
    <property type="molecule type" value="Genomic_DNA"/>
</dbReference>
<accession>A0A498K4A2</accession>
<name>A0A498K4A2_MALDO</name>
<sequence length="128" mass="13807">MTSRGVVPTDFNLNSVADQKPNEFLSDFPKNVADDGVPVTVPAAVGGDVEMELGKLRVDGVRVRVRVLEWRGGMWWRIGWRREDDGEVNMAFVGGGGNGVLFGVWYVGGDRKGGGKGIGLGLIEDCLE</sequence>
<organism evidence="1 2">
    <name type="scientific">Malus domestica</name>
    <name type="common">Apple</name>
    <name type="synonym">Pyrus malus</name>
    <dbReference type="NCBI Taxonomy" id="3750"/>
    <lineage>
        <taxon>Eukaryota</taxon>
        <taxon>Viridiplantae</taxon>
        <taxon>Streptophyta</taxon>
        <taxon>Embryophyta</taxon>
        <taxon>Tracheophyta</taxon>
        <taxon>Spermatophyta</taxon>
        <taxon>Magnoliopsida</taxon>
        <taxon>eudicotyledons</taxon>
        <taxon>Gunneridae</taxon>
        <taxon>Pentapetalae</taxon>
        <taxon>rosids</taxon>
        <taxon>fabids</taxon>
        <taxon>Rosales</taxon>
        <taxon>Rosaceae</taxon>
        <taxon>Amygdaloideae</taxon>
        <taxon>Maleae</taxon>
        <taxon>Malus</taxon>
    </lineage>
</organism>
<dbReference type="Proteomes" id="UP000290289">
    <property type="component" value="Chromosome 3"/>
</dbReference>
<evidence type="ECO:0000313" key="2">
    <source>
        <dbReference type="Proteomes" id="UP000290289"/>
    </source>
</evidence>
<keyword evidence="2" id="KW-1185">Reference proteome</keyword>
<protein>
    <submittedName>
        <fullName evidence="1">Uncharacterized protein</fullName>
    </submittedName>
</protein>
<dbReference type="AlphaFoldDB" id="A0A498K4A2"/>
<gene>
    <name evidence="1" type="ORF">DVH24_003148</name>
</gene>
<evidence type="ECO:0000313" key="1">
    <source>
        <dbReference type="EMBL" id="RXI03070.1"/>
    </source>
</evidence>
<proteinExistence type="predicted"/>
<reference evidence="1 2" key="1">
    <citation type="submission" date="2018-10" db="EMBL/GenBank/DDBJ databases">
        <title>A high-quality apple genome assembly.</title>
        <authorList>
            <person name="Hu J."/>
        </authorList>
    </citation>
    <scope>NUCLEOTIDE SEQUENCE [LARGE SCALE GENOMIC DNA]</scope>
    <source>
        <strain evidence="2">cv. HFTH1</strain>
        <tissue evidence="1">Young leaf</tissue>
    </source>
</reference>
<comment type="caution">
    <text evidence="1">The sequence shown here is derived from an EMBL/GenBank/DDBJ whole genome shotgun (WGS) entry which is preliminary data.</text>
</comment>